<dbReference type="Proteomes" id="UP001179121">
    <property type="component" value="Chromosome"/>
</dbReference>
<dbReference type="PANTHER" id="PTHR12993">
    <property type="entry name" value="N-ACETYLGLUCOSAMINYL-PHOSPHATIDYLINOSITOL DE-N-ACETYLASE-RELATED"/>
    <property type="match status" value="1"/>
</dbReference>
<keyword evidence="2" id="KW-1185">Reference proteome</keyword>
<dbReference type="PANTHER" id="PTHR12993:SF30">
    <property type="entry name" value="N-ACETYL-ALPHA-D-GLUCOSAMINYL L-MALATE DEACETYLASE 1"/>
    <property type="match status" value="1"/>
</dbReference>
<dbReference type="Gene3D" id="3.40.50.10320">
    <property type="entry name" value="LmbE-like"/>
    <property type="match status" value="1"/>
</dbReference>
<evidence type="ECO:0000313" key="2">
    <source>
        <dbReference type="Proteomes" id="UP001179121"/>
    </source>
</evidence>
<accession>A0AA86N0G6</accession>
<dbReference type="GO" id="GO:0016811">
    <property type="term" value="F:hydrolase activity, acting on carbon-nitrogen (but not peptide) bonds, in linear amides"/>
    <property type="evidence" value="ECO:0007669"/>
    <property type="project" value="TreeGrafter"/>
</dbReference>
<dbReference type="SUPFAM" id="SSF102588">
    <property type="entry name" value="LmbE-like"/>
    <property type="match status" value="1"/>
</dbReference>
<dbReference type="RefSeq" id="WP_289269010.1">
    <property type="nucleotide sequence ID" value="NZ_OX365700.1"/>
</dbReference>
<dbReference type="InterPro" id="IPR003737">
    <property type="entry name" value="GlcNAc_PI_deacetylase-related"/>
</dbReference>
<proteinExistence type="predicted"/>
<dbReference type="Pfam" id="PF02585">
    <property type="entry name" value="PIG-L"/>
    <property type="match status" value="1"/>
</dbReference>
<gene>
    <name evidence="1" type="ORF">DNFV4_02700</name>
</gene>
<dbReference type="EMBL" id="OX365700">
    <property type="protein sequence ID" value="CAI4032271.1"/>
    <property type="molecule type" value="Genomic_DNA"/>
</dbReference>
<dbReference type="KEGG" id="nti:DNFV4_02700"/>
<dbReference type="AlphaFoldDB" id="A0AA86N0G6"/>
<organism evidence="1 2">
    <name type="scientific">Nitrospira tepida</name>
    <dbReference type="NCBI Taxonomy" id="2973512"/>
    <lineage>
        <taxon>Bacteria</taxon>
        <taxon>Pseudomonadati</taxon>
        <taxon>Nitrospirota</taxon>
        <taxon>Nitrospiria</taxon>
        <taxon>Nitrospirales</taxon>
        <taxon>Nitrospiraceae</taxon>
        <taxon>Nitrospira</taxon>
    </lineage>
</organism>
<reference evidence="1" key="1">
    <citation type="submission" date="2022-10" db="EMBL/GenBank/DDBJ databases">
        <authorList>
            <person name="Koch H."/>
        </authorList>
    </citation>
    <scope>NUCLEOTIDE SEQUENCE</scope>
    <source>
        <strain evidence="1">DNF</strain>
    </source>
</reference>
<dbReference type="InterPro" id="IPR024078">
    <property type="entry name" value="LmbE-like_dom_sf"/>
</dbReference>
<name>A0AA86N0G6_9BACT</name>
<evidence type="ECO:0000313" key="1">
    <source>
        <dbReference type="EMBL" id="CAI4032271.1"/>
    </source>
</evidence>
<sequence>MTASRILRPAQDRSGAMRLLAIGAHPDDIEAGCGGTLIKYARNGHRVFLMVMTEGELGASRGIRRREQRLAAKVLCAEQLYWGGYRDTQLPSGRRLIQKLERIVKAIQPHFIFVHYFDDTHQDHRHLAESTITATRYTKNVLFYEGPTTQHFSPTVFVDIDEVLDDKLASIRAHASQVAKTNIEGLSIVDIIRSAAHFRGIQGRVRNAEGFVPLRLFINV</sequence>
<protein>
    <submittedName>
        <fullName evidence="1">PIG-L family deacetylase</fullName>
    </submittedName>
</protein>